<dbReference type="PANTHER" id="PTHR32089">
    <property type="entry name" value="METHYL-ACCEPTING CHEMOTAXIS PROTEIN MCPB"/>
    <property type="match status" value="1"/>
</dbReference>
<reference evidence="6" key="1">
    <citation type="submission" date="2021-02" db="EMBL/GenBank/DDBJ databases">
        <title>Genome sequence of Rhodospirillales sp. strain TMPK1 isolated from soil.</title>
        <authorList>
            <person name="Nakai R."/>
            <person name="Kusada H."/>
            <person name="Tamaki H."/>
        </authorList>
    </citation>
    <scope>NUCLEOTIDE SEQUENCE</scope>
    <source>
        <strain evidence="6">TMPK1</strain>
    </source>
</reference>
<dbReference type="GO" id="GO:0007165">
    <property type="term" value="P:signal transduction"/>
    <property type="evidence" value="ECO:0007669"/>
    <property type="project" value="UniProtKB-KW"/>
</dbReference>
<evidence type="ECO:0000256" key="2">
    <source>
        <dbReference type="ARBA" id="ARBA00029447"/>
    </source>
</evidence>
<keyword evidence="7" id="KW-1185">Reference proteome</keyword>
<evidence type="ECO:0000259" key="4">
    <source>
        <dbReference type="PROSITE" id="PS50111"/>
    </source>
</evidence>
<keyword evidence="1 3" id="KW-0807">Transducer</keyword>
<dbReference type="PROSITE" id="PS50111">
    <property type="entry name" value="CHEMOTAXIS_TRANSDUC_2"/>
    <property type="match status" value="1"/>
</dbReference>
<dbReference type="GO" id="GO:0016020">
    <property type="term" value="C:membrane"/>
    <property type="evidence" value="ECO:0007669"/>
    <property type="project" value="InterPro"/>
</dbReference>
<proteinExistence type="inferred from homology"/>
<dbReference type="Pfam" id="PF00015">
    <property type="entry name" value="MCPsignal"/>
    <property type="match status" value="1"/>
</dbReference>
<dbReference type="InterPro" id="IPR003660">
    <property type="entry name" value="HAMP_dom"/>
</dbReference>
<gene>
    <name evidence="6" type="ORF">TMPK1_27170</name>
</gene>
<protein>
    <submittedName>
        <fullName evidence="6">Methyl-accepting chemotaxis protein</fullName>
    </submittedName>
</protein>
<dbReference type="Pfam" id="PF00672">
    <property type="entry name" value="HAMP"/>
    <property type="match status" value="1"/>
</dbReference>
<dbReference type="EMBL" id="BOPV01000001">
    <property type="protein sequence ID" value="GIL40480.1"/>
    <property type="molecule type" value="Genomic_DNA"/>
</dbReference>
<evidence type="ECO:0000259" key="5">
    <source>
        <dbReference type="PROSITE" id="PS50885"/>
    </source>
</evidence>
<dbReference type="PANTHER" id="PTHR32089:SF112">
    <property type="entry name" value="LYSOZYME-LIKE PROTEIN-RELATED"/>
    <property type="match status" value="1"/>
</dbReference>
<dbReference type="Proteomes" id="UP000681075">
    <property type="component" value="Unassembled WGS sequence"/>
</dbReference>
<comment type="caution">
    <text evidence="6">The sequence shown here is derived from an EMBL/GenBank/DDBJ whole genome shotgun (WGS) entry which is preliminary data.</text>
</comment>
<dbReference type="InterPro" id="IPR004089">
    <property type="entry name" value="MCPsignal_dom"/>
</dbReference>
<feature type="domain" description="Methyl-accepting transducer" evidence="4">
    <location>
        <begin position="426"/>
        <end position="662"/>
    </location>
</feature>
<comment type="similarity">
    <text evidence="2">Belongs to the methyl-accepting chemotaxis (MCP) protein family.</text>
</comment>
<dbReference type="CDD" id="cd06225">
    <property type="entry name" value="HAMP"/>
    <property type="match status" value="1"/>
</dbReference>
<evidence type="ECO:0000256" key="1">
    <source>
        <dbReference type="ARBA" id="ARBA00023224"/>
    </source>
</evidence>
<sequence>MLAVMATLVVVEAGRGAFAAWQKKSVAERILTENAAGERLLRSASEWARERGFTNTALSSTAPIDTQRRSAIDERRTLGDQDLTAALAEIRRGVQFTGRDEAIRAVEMAFASLRDLRSRADADLAKPREQRDAKLRAEWVPGITALIEASQQLRLRAESQPSSAESRLGRMQGLKHAAWVMSEFMGRERAVVGAIISSGQPMTPAQLEVLSKHRGRVESAWDMLQTTLARDSLSPRVVQAIDRVRTITFGKFQDVRLGVYAGTGTYPVTDQEWVRQSTEAIDMVLQLGTAIGDASTALATSSAADEHLQFLFDFALLLVATIAAGFAFRTTLVRIIRPLADMTGAMRKLAGGDLQITVPALERADEIGAMAQAVEVFKGNAIERDRLEVARIERESHEKRRRSSIDNSVQSFEGSVRELVDALVRASGDLNRTATTMSSTADQTSMQSGMVVAAADLASSNVQTAAAATEEMAASIAEISRQVAQSTVVAETVANDARRSEETVQHLATGAQRIGDVVQLITTIAGQTNLLALNATIEAARAGEMGKGFAVVAGEVKALATQTAKATEEIGAQITQIQDLVEAANSAIRTVGSSVGEMNSISTAVAAAIEEQGAATREIARSTQEAARGAAEVTTNIGGVSEGARLTGSASNDVLTAANDLSSKAESLQREVDRFLREIRAA</sequence>
<evidence type="ECO:0000313" key="7">
    <source>
        <dbReference type="Proteomes" id="UP000681075"/>
    </source>
</evidence>
<dbReference type="PROSITE" id="PS50885">
    <property type="entry name" value="HAMP"/>
    <property type="match status" value="1"/>
</dbReference>
<dbReference type="Gene3D" id="1.10.287.950">
    <property type="entry name" value="Methyl-accepting chemotaxis protein"/>
    <property type="match status" value="1"/>
</dbReference>
<dbReference type="SMART" id="SM00304">
    <property type="entry name" value="HAMP"/>
    <property type="match status" value="1"/>
</dbReference>
<dbReference type="SMART" id="SM00283">
    <property type="entry name" value="MA"/>
    <property type="match status" value="1"/>
</dbReference>
<evidence type="ECO:0000313" key="6">
    <source>
        <dbReference type="EMBL" id="GIL40480.1"/>
    </source>
</evidence>
<accession>A0A8S8XH59</accession>
<name>A0A8S8XH59_9PROT</name>
<feature type="domain" description="HAMP" evidence="5">
    <location>
        <begin position="333"/>
        <end position="386"/>
    </location>
</feature>
<dbReference type="SUPFAM" id="SSF58104">
    <property type="entry name" value="Methyl-accepting chemotaxis protein (MCP) signaling domain"/>
    <property type="match status" value="1"/>
</dbReference>
<dbReference type="Gene3D" id="1.10.8.500">
    <property type="entry name" value="HAMP domain in histidine kinase"/>
    <property type="match status" value="1"/>
</dbReference>
<evidence type="ECO:0000256" key="3">
    <source>
        <dbReference type="PROSITE-ProRule" id="PRU00284"/>
    </source>
</evidence>
<dbReference type="AlphaFoldDB" id="A0A8S8XH59"/>
<organism evidence="6 7">
    <name type="scientific">Roseiterribacter gracilis</name>
    <dbReference type="NCBI Taxonomy" id="2812848"/>
    <lineage>
        <taxon>Bacteria</taxon>
        <taxon>Pseudomonadati</taxon>
        <taxon>Pseudomonadota</taxon>
        <taxon>Alphaproteobacteria</taxon>
        <taxon>Rhodospirillales</taxon>
        <taxon>Roseiterribacteraceae</taxon>
        <taxon>Roseiterribacter</taxon>
    </lineage>
</organism>